<dbReference type="Proteomes" id="UP000242694">
    <property type="component" value="Unassembled WGS sequence"/>
</dbReference>
<evidence type="ECO:0000313" key="2">
    <source>
        <dbReference type="Proteomes" id="UP000242694"/>
    </source>
</evidence>
<keyword evidence="2" id="KW-1185">Reference proteome</keyword>
<proteinExistence type="predicted"/>
<name>A0ABX5ID74_9STAP</name>
<dbReference type="InterPro" id="IPR008489">
    <property type="entry name" value="DUF771"/>
</dbReference>
<gene>
    <name evidence="1" type="ORF">BU607_11140</name>
</gene>
<evidence type="ECO:0000313" key="1">
    <source>
        <dbReference type="EMBL" id="PTH12362.1"/>
    </source>
</evidence>
<sequence length="96" mass="11834">MAQLTITIPQEYILITQDEYQQLKEKEKPVWWSMQDLIDETGFEYKWLKDNILMNPKYMKQLKHFVYYPDGNKWAFNREPMQQFLKENFEDIFSKG</sequence>
<dbReference type="Pfam" id="PF05595">
    <property type="entry name" value="DUF771"/>
    <property type="match status" value="1"/>
</dbReference>
<protein>
    <submittedName>
        <fullName evidence="1">DUF771 domain-containing protein</fullName>
    </submittedName>
</protein>
<reference evidence="1 2" key="1">
    <citation type="journal article" date="2016" name="Front. Microbiol.">
        <title>Comprehensive Phylogenetic Analysis of Bovine Non-aureus Staphylococci Species Based on Whole-Genome Sequencing.</title>
        <authorList>
            <person name="Naushad S."/>
            <person name="Barkema H.W."/>
            <person name="Luby C."/>
            <person name="Condas L.A."/>
            <person name="Nobrega D.B."/>
            <person name="Carson D.A."/>
            <person name="De Buck J."/>
        </authorList>
    </citation>
    <scope>NUCLEOTIDE SEQUENCE [LARGE SCALE GENOMIC DNA]</scope>
    <source>
        <strain evidence="1 2">SNUC 993</strain>
    </source>
</reference>
<comment type="caution">
    <text evidence="1">The sequence shown here is derived from an EMBL/GenBank/DDBJ whole genome shotgun (WGS) entry which is preliminary data.</text>
</comment>
<dbReference type="RefSeq" id="WP_107393177.1">
    <property type="nucleotide sequence ID" value="NZ_JAHCOE010000001.1"/>
</dbReference>
<accession>A0ABX5ID74</accession>
<dbReference type="EMBL" id="PZDI01000117">
    <property type="protein sequence ID" value="PTH12362.1"/>
    <property type="molecule type" value="Genomic_DNA"/>
</dbReference>
<organism evidence="1 2">
    <name type="scientific">Staphylococcus auricularis</name>
    <dbReference type="NCBI Taxonomy" id="29379"/>
    <lineage>
        <taxon>Bacteria</taxon>
        <taxon>Bacillati</taxon>
        <taxon>Bacillota</taxon>
        <taxon>Bacilli</taxon>
        <taxon>Bacillales</taxon>
        <taxon>Staphylococcaceae</taxon>
        <taxon>Staphylococcus</taxon>
    </lineage>
</organism>